<dbReference type="CDD" id="cd22431">
    <property type="entry name" value="KH-I_RNaseY"/>
    <property type="match status" value="1"/>
</dbReference>
<keyword evidence="5" id="KW-1003">Cell membrane</keyword>
<dbReference type="RefSeq" id="WP_015922821.1">
    <property type="nucleotide sequence ID" value="NC_011959.1"/>
</dbReference>
<dbReference type="SUPFAM" id="SSF109604">
    <property type="entry name" value="HD-domain/PDEase-like"/>
    <property type="match status" value="1"/>
</dbReference>
<dbReference type="AlphaFoldDB" id="B9L1X9"/>
<dbReference type="PROSITE" id="PS50084">
    <property type="entry name" value="KH_TYPE_1"/>
    <property type="match status" value="1"/>
</dbReference>
<dbReference type="CDD" id="cd00077">
    <property type="entry name" value="HDc"/>
    <property type="match status" value="1"/>
</dbReference>
<dbReference type="Pfam" id="PF12072">
    <property type="entry name" value="RNase_Y_N"/>
    <property type="match status" value="1"/>
</dbReference>
<dbReference type="GO" id="GO:0016787">
    <property type="term" value="F:hydrolase activity"/>
    <property type="evidence" value="ECO:0007669"/>
    <property type="project" value="UniProtKB-KW"/>
</dbReference>
<dbReference type="eggNOG" id="COG1418">
    <property type="taxonomic scope" value="Bacteria"/>
</dbReference>
<dbReference type="OrthoDB" id="9803205at2"/>
<organism evidence="9 10">
    <name type="scientific">Thermomicrobium roseum (strain ATCC 27502 / DSM 5159 / P-2)</name>
    <dbReference type="NCBI Taxonomy" id="309801"/>
    <lineage>
        <taxon>Bacteria</taxon>
        <taxon>Pseudomonadati</taxon>
        <taxon>Thermomicrobiota</taxon>
        <taxon>Thermomicrobia</taxon>
        <taxon>Thermomicrobiales</taxon>
        <taxon>Thermomicrobiaceae</taxon>
        <taxon>Thermomicrobium</taxon>
    </lineage>
</organism>
<keyword evidence="7" id="KW-0175">Coiled coil</keyword>
<dbReference type="STRING" id="309801.trd_1879"/>
<keyword evidence="5" id="KW-0812">Transmembrane</keyword>
<evidence type="ECO:0000256" key="2">
    <source>
        <dbReference type="ARBA" id="ARBA00022759"/>
    </source>
</evidence>
<evidence type="ECO:0000256" key="5">
    <source>
        <dbReference type="HAMAP-Rule" id="MF_00335"/>
    </source>
</evidence>
<dbReference type="HOGENOM" id="CLU_028328_1_0_0"/>
<sequence>MEIVLVVAAAIVAAIAAAVGTYLYLQRAARSRLRATGDEVRRLLEEAEARQREILLEAKDAALKLREELEQEYQQRRQQVERLERRLQAKEEQLDRRLENLEKRERKIQAQEKEIEERLQDVARLEQERQAELQRVAQLSLEEARQLVIQQAIEEAREILNRQVRELEQQVREEAHQRARMILATAIQRIASEYVAEATVTVVPLPSDDMKGRIIGREGRNIRALEQATGVDLIVDDTPEAVTLSSFDPVRREIARRALLKLIQDGRIHPARIEEVVEKTRQEVEQIIWEEGERAALEAGVQGLHPDLIRLLGRLRFRTSYGQNVLQHSIEVALIAGALAAELGADVNVAKTAGLLHDIGKAVDHEVEGPHALIGADIARRLGRSAKIVHAIAAHHGEEEPRTVEAFIVAAADAISGARPGARREMLEAYIKRLEALESVATSFPGVQKAYAIQAGREVRILVKPDQIDDYGALRLARDVVKKIQDTLDYPGQIKVTVIRETRAIDYAR</sequence>
<dbReference type="InterPro" id="IPR036612">
    <property type="entry name" value="KH_dom_type_1_sf"/>
</dbReference>
<dbReference type="Pfam" id="PF01966">
    <property type="entry name" value="HD"/>
    <property type="match status" value="1"/>
</dbReference>
<name>B9L1X9_THERP</name>
<feature type="transmembrane region" description="Helical" evidence="5">
    <location>
        <begin position="6"/>
        <end position="25"/>
    </location>
</feature>
<dbReference type="Gene3D" id="3.30.1370.10">
    <property type="entry name" value="K Homology domain, type 1"/>
    <property type="match status" value="1"/>
</dbReference>
<dbReference type="InterPro" id="IPR004087">
    <property type="entry name" value="KH_dom"/>
</dbReference>
<dbReference type="Proteomes" id="UP000000447">
    <property type="component" value="Chromosome"/>
</dbReference>
<keyword evidence="10" id="KW-1185">Reference proteome</keyword>
<keyword evidence="1 5" id="KW-0540">Nuclease</keyword>
<accession>B9L1X9</accession>
<keyword evidence="2 5" id="KW-0255">Endonuclease</keyword>
<dbReference type="InterPro" id="IPR006675">
    <property type="entry name" value="HDIG_dom"/>
</dbReference>
<dbReference type="InterPro" id="IPR006674">
    <property type="entry name" value="HD_domain"/>
</dbReference>
<dbReference type="NCBIfam" id="TIGR00277">
    <property type="entry name" value="HDIG"/>
    <property type="match status" value="1"/>
</dbReference>
<dbReference type="SMART" id="SM00322">
    <property type="entry name" value="KH"/>
    <property type="match status" value="1"/>
</dbReference>
<feature type="domain" description="HD" evidence="8">
    <location>
        <begin position="325"/>
        <end position="418"/>
    </location>
</feature>
<keyword evidence="5" id="KW-1133">Transmembrane helix</keyword>
<keyword evidence="4 5" id="KW-0694">RNA-binding</keyword>
<protein>
    <recommendedName>
        <fullName evidence="5 6">Ribonuclease Y</fullName>
        <shortName evidence="5">RNase Y</shortName>
        <ecNumber evidence="5 6">3.1.-.-</ecNumber>
    </recommendedName>
</protein>
<keyword evidence="5" id="KW-0472">Membrane</keyword>
<dbReference type="Pfam" id="PF00013">
    <property type="entry name" value="KH_1"/>
    <property type="match status" value="1"/>
</dbReference>
<keyword evidence="3 5" id="KW-0378">Hydrolase</keyword>
<dbReference type="EC" id="3.1.-.-" evidence="5 6"/>
<dbReference type="SMART" id="SM00471">
    <property type="entry name" value="HDc"/>
    <property type="match status" value="1"/>
</dbReference>
<dbReference type="NCBIfam" id="TIGR03319">
    <property type="entry name" value="RNase_Y"/>
    <property type="match status" value="1"/>
</dbReference>
<gene>
    <name evidence="5" type="primary">rny</name>
    <name evidence="9" type="ordered locus">trd_1879</name>
</gene>
<dbReference type="SUPFAM" id="SSF54791">
    <property type="entry name" value="Eukaryotic type KH-domain (KH-domain type I)"/>
    <property type="match status" value="1"/>
</dbReference>
<dbReference type="GO" id="GO:0005886">
    <property type="term" value="C:plasma membrane"/>
    <property type="evidence" value="ECO:0007669"/>
    <property type="project" value="UniProtKB-SubCell"/>
</dbReference>
<dbReference type="HAMAP" id="MF_00335">
    <property type="entry name" value="RNase_Y"/>
    <property type="match status" value="1"/>
</dbReference>
<evidence type="ECO:0000256" key="3">
    <source>
        <dbReference type="ARBA" id="ARBA00022801"/>
    </source>
</evidence>
<evidence type="ECO:0000313" key="10">
    <source>
        <dbReference type="Proteomes" id="UP000000447"/>
    </source>
</evidence>
<dbReference type="GO" id="GO:0006402">
    <property type="term" value="P:mRNA catabolic process"/>
    <property type="evidence" value="ECO:0007669"/>
    <property type="project" value="UniProtKB-UniRule"/>
</dbReference>
<dbReference type="GO" id="GO:0004521">
    <property type="term" value="F:RNA endonuclease activity"/>
    <property type="evidence" value="ECO:0007669"/>
    <property type="project" value="UniProtKB-UniRule"/>
</dbReference>
<feature type="coiled-coil region" evidence="7">
    <location>
        <begin position="30"/>
        <end position="177"/>
    </location>
</feature>
<evidence type="ECO:0000256" key="6">
    <source>
        <dbReference type="NCBIfam" id="TIGR03319"/>
    </source>
</evidence>
<dbReference type="InterPro" id="IPR003607">
    <property type="entry name" value="HD/PDEase_dom"/>
</dbReference>
<dbReference type="InterPro" id="IPR017705">
    <property type="entry name" value="Ribonuclease_Y"/>
</dbReference>
<dbReference type="GO" id="GO:0003723">
    <property type="term" value="F:RNA binding"/>
    <property type="evidence" value="ECO:0007669"/>
    <property type="project" value="UniProtKB-UniRule"/>
</dbReference>
<dbReference type="FunFam" id="1.10.3210.10:FF:000022">
    <property type="entry name" value="Ribonuclease Y"/>
    <property type="match status" value="1"/>
</dbReference>
<dbReference type="Gene3D" id="1.10.3210.10">
    <property type="entry name" value="Hypothetical protein af1432"/>
    <property type="match status" value="1"/>
</dbReference>
<evidence type="ECO:0000313" key="9">
    <source>
        <dbReference type="EMBL" id="ACM05090.1"/>
    </source>
</evidence>
<dbReference type="PANTHER" id="PTHR12826">
    <property type="entry name" value="RIBONUCLEASE Y"/>
    <property type="match status" value="1"/>
</dbReference>
<dbReference type="InterPro" id="IPR004088">
    <property type="entry name" value="KH_dom_type_1"/>
</dbReference>
<evidence type="ECO:0000259" key="8">
    <source>
        <dbReference type="PROSITE" id="PS51831"/>
    </source>
</evidence>
<dbReference type="EMBL" id="CP001275">
    <property type="protein sequence ID" value="ACM05090.1"/>
    <property type="molecule type" value="Genomic_DNA"/>
</dbReference>
<dbReference type="PROSITE" id="PS51831">
    <property type="entry name" value="HD"/>
    <property type="match status" value="1"/>
</dbReference>
<evidence type="ECO:0000256" key="1">
    <source>
        <dbReference type="ARBA" id="ARBA00022722"/>
    </source>
</evidence>
<reference evidence="9 10" key="1">
    <citation type="journal article" date="2009" name="PLoS ONE">
        <title>Complete genome sequence of the aerobic CO-oxidizing thermophile Thermomicrobium roseum.</title>
        <authorList>
            <person name="Wu D."/>
            <person name="Raymond J."/>
            <person name="Wu M."/>
            <person name="Chatterji S."/>
            <person name="Ren Q."/>
            <person name="Graham J.E."/>
            <person name="Bryant D.A."/>
            <person name="Robb F."/>
            <person name="Colman A."/>
            <person name="Tallon L.J."/>
            <person name="Badger J.H."/>
            <person name="Madupu R."/>
            <person name="Ward N.L."/>
            <person name="Eisen J.A."/>
        </authorList>
    </citation>
    <scope>NUCLEOTIDE SEQUENCE [LARGE SCALE GENOMIC DNA]</scope>
    <source>
        <strain evidence="10">ATCC 27502 / DSM 5159 / P-2</strain>
    </source>
</reference>
<dbReference type="KEGG" id="tro:trd_1879"/>
<comment type="similarity">
    <text evidence="5">Belongs to the RNase Y family.</text>
</comment>
<comment type="function">
    <text evidence="5">Endoribonuclease that initiates mRNA decay.</text>
</comment>
<proteinExistence type="inferred from homology"/>
<dbReference type="PANTHER" id="PTHR12826:SF15">
    <property type="entry name" value="RIBONUCLEASE Y"/>
    <property type="match status" value="1"/>
</dbReference>
<comment type="subcellular location">
    <subcellularLocation>
        <location evidence="5">Cell membrane</location>
        <topology evidence="5">Single-pass membrane protein</topology>
    </subcellularLocation>
</comment>
<evidence type="ECO:0000256" key="4">
    <source>
        <dbReference type="ARBA" id="ARBA00022884"/>
    </source>
</evidence>
<dbReference type="InterPro" id="IPR022711">
    <property type="entry name" value="RNase_Y_N"/>
</dbReference>
<evidence type="ECO:0000256" key="7">
    <source>
        <dbReference type="SAM" id="Coils"/>
    </source>
</evidence>